<dbReference type="InterPro" id="IPR008894">
    <property type="entry name" value="QdtA_cupin_dom"/>
</dbReference>
<gene>
    <name evidence="2" type="ORF">LNP81_12950</name>
</gene>
<name>A0ABS8MEE8_9FLAO</name>
<comment type="caution">
    <text evidence="2">The sequence shown here is derived from an EMBL/GenBank/DDBJ whole genome shotgun (WGS) entry which is preliminary data.</text>
</comment>
<evidence type="ECO:0000259" key="1">
    <source>
        <dbReference type="Pfam" id="PF05523"/>
    </source>
</evidence>
<dbReference type="CDD" id="cd20292">
    <property type="entry name" value="cupin_QdtA-like"/>
    <property type="match status" value="1"/>
</dbReference>
<protein>
    <submittedName>
        <fullName evidence="2">FdtA/QdtA family cupin domain-containing protein</fullName>
    </submittedName>
</protein>
<evidence type="ECO:0000313" key="3">
    <source>
        <dbReference type="Proteomes" id="UP001430679"/>
    </source>
</evidence>
<dbReference type="Pfam" id="PF05523">
    <property type="entry name" value="FdtA"/>
    <property type="match status" value="1"/>
</dbReference>
<dbReference type="Gene3D" id="2.60.120.10">
    <property type="entry name" value="Jelly Rolls"/>
    <property type="match status" value="1"/>
</dbReference>
<dbReference type="Proteomes" id="UP001430679">
    <property type="component" value="Unassembled WGS sequence"/>
</dbReference>
<sequence length="140" mass="15959">MTIKNNGIQILSIPKIEDRRGNLSVIENDIVPFDIKRVYYLYDVPSGSERGGHAHKELKEFLVALSGSFDVVLKDGEEQEIVTLNKPYEGLLINPGIWRELQNFSSGSVCLVVASEVYIEEDYIRDFDEFLEYSNGKQKN</sequence>
<reference evidence="2" key="1">
    <citation type="submission" date="2021-11" db="EMBL/GenBank/DDBJ databases">
        <title>Description of novel Flavobacterium species.</title>
        <authorList>
            <person name="Saticioglu I.B."/>
            <person name="Ay H."/>
            <person name="Altun S."/>
            <person name="Duman M."/>
        </authorList>
    </citation>
    <scope>NUCLEOTIDE SEQUENCE</scope>
    <source>
        <strain evidence="2">F-30</strain>
    </source>
</reference>
<evidence type="ECO:0000313" key="2">
    <source>
        <dbReference type="EMBL" id="MCC9063898.1"/>
    </source>
</evidence>
<keyword evidence="3" id="KW-1185">Reference proteome</keyword>
<dbReference type="InterPro" id="IPR011051">
    <property type="entry name" value="RmlC_Cupin_sf"/>
</dbReference>
<proteinExistence type="predicted"/>
<dbReference type="InterPro" id="IPR014710">
    <property type="entry name" value="RmlC-like_jellyroll"/>
</dbReference>
<accession>A0ABS8MEE8</accession>
<organism evidence="2 3">
    <name type="scientific">Flavobacterium piscisymbiosum</name>
    <dbReference type="NCBI Taxonomy" id="2893753"/>
    <lineage>
        <taxon>Bacteria</taxon>
        <taxon>Pseudomonadati</taxon>
        <taxon>Bacteroidota</taxon>
        <taxon>Flavobacteriia</taxon>
        <taxon>Flavobacteriales</taxon>
        <taxon>Flavobacteriaceae</taxon>
        <taxon>Flavobacterium</taxon>
    </lineage>
</organism>
<dbReference type="SUPFAM" id="SSF51182">
    <property type="entry name" value="RmlC-like cupins"/>
    <property type="match status" value="1"/>
</dbReference>
<dbReference type="EMBL" id="JAJJMM010000001">
    <property type="protein sequence ID" value="MCC9063898.1"/>
    <property type="molecule type" value="Genomic_DNA"/>
</dbReference>
<dbReference type="RefSeq" id="WP_230036415.1">
    <property type="nucleotide sequence ID" value="NZ_JAJJMM010000001.1"/>
</dbReference>
<feature type="domain" description="Sugar 3,4-ketoisomerase QdtA cupin" evidence="1">
    <location>
        <begin position="7"/>
        <end position="134"/>
    </location>
</feature>